<evidence type="ECO:0000313" key="10">
    <source>
        <dbReference type="Proteomes" id="UP000006729"/>
    </source>
</evidence>
<dbReference type="Proteomes" id="UP000006729">
    <property type="component" value="Chromosome 4"/>
</dbReference>
<feature type="compositionally biased region" description="Low complexity" evidence="7">
    <location>
        <begin position="601"/>
        <end position="614"/>
    </location>
</feature>
<keyword evidence="1" id="KW-0805">Transcription regulation</keyword>
<dbReference type="SMART" id="SM00234">
    <property type="entry name" value="START"/>
    <property type="match status" value="1"/>
</dbReference>
<dbReference type="InterPro" id="IPR002913">
    <property type="entry name" value="START_lipid-bd_dom"/>
</dbReference>
<dbReference type="PROSITE" id="PS50848">
    <property type="entry name" value="START"/>
    <property type="match status" value="1"/>
</dbReference>
<evidence type="ECO:0000256" key="5">
    <source>
        <dbReference type="ARBA" id="ARBA00023242"/>
    </source>
</evidence>
<dbReference type="SUPFAM" id="SSF55961">
    <property type="entry name" value="Bet v1-like"/>
    <property type="match status" value="2"/>
</dbReference>
<keyword evidence="2" id="KW-0238">DNA-binding</keyword>
<dbReference type="STRING" id="3694.A0A2K2AR95"/>
<gene>
    <name evidence="9" type="ORF">POPTR_004G074800</name>
</gene>
<feature type="coiled-coil region" evidence="6">
    <location>
        <begin position="91"/>
        <end position="118"/>
    </location>
</feature>
<feature type="region of interest" description="Disordered" evidence="7">
    <location>
        <begin position="594"/>
        <end position="614"/>
    </location>
</feature>
<name>A0A2K2AR95_POPTR</name>
<evidence type="ECO:0000256" key="4">
    <source>
        <dbReference type="ARBA" id="ARBA00023163"/>
    </source>
</evidence>
<evidence type="ECO:0000256" key="7">
    <source>
        <dbReference type="SAM" id="MobiDB-lite"/>
    </source>
</evidence>
<dbReference type="InterPro" id="IPR023393">
    <property type="entry name" value="START-like_dom_sf"/>
</dbReference>
<dbReference type="GO" id="GO:0003677">
    <property type="term" value="F:DNA binding"/>
    <property type="evidence" value="ECO:0007669"/>
    <property type="project" value="UniProtKB-KW"/>
</dbReference>
<dbReference type="GO" id="GO:0008289">
    <property type="term" value="F:lipid binding"/>
    <property type="evidence" value="ECO:0007669"/>
    <property type="project" value="InterPro"/>
</dbReference>
<proteinExistence type="predicted"/>
<dbReference type="AlphaFoldDB" id="A0A2K2AR95"/>
<dbReference type="InterPro" id="IPR057993">
    <property type="entry name" value="HD-Zip_IV_C"/>
</dbReference>
<dbReference type="Pfam" id="PF25797">
    <property type="entry name" value="PDF2_C"/>
    <property type="match status" value="1"/>
</dbReference>
<dbReference type="Pfam" id="PF01852">
    <property type="entry name" value="START"/>
    <property type="match status" value="1"/>
</dbReference>
<organism evidence="9 10">
    <name type="scientific">Populus trichocarpa</name>
    <name type="common">Western balsam poplar</name>
    <name type="synonym">Populus balsamifera subsp. trichocarpa</name>
    <dbReference type="NCBI Taxonomy" id="3694"/>
    <lineage>
        <taxon>Eukaryota</taxon>
        <taxon>Viridiplantae</taxon>
        <taxon>Streptophyta</taxon>
        <taxon>Embryophyta</taxon>
        <taxon>Tracheophyta</taxon>
        <taxon>Spermatophyta</taxon>
        <taxon>Magnoliopsida</taxon>
        <taxon>eudicotyledons</taxon>
        <taxon>Gunneridae</taxon>
        <taxon>Pentapetalae</taxon>
        <taxon>rosids</taxon>
        <taxon>fabids</taxon>
        <taxon>Malpighiales</taxon>
        <taxon>Salicaceae</taxon>
        <taxon>Saliceae</taxon>
        <taxon>Populus</taxon>
    </lineage>
</organism>
<feature type="region of interest" description="Disordered" evidence="7">
    <location>
        <begin position="1"/>
        <end position="55"/>
    </location>
</feature>
<keyword evidence="10" id="KW-1185">Reference proteome</keyword>
<keyword evidence="6" id="KW-0175">Coiled coil</keyword>
<dbReference type="CDD" id="cd08875">
    <property type="entry name" value="START_ArGLABRA2_like"/>
    <property type="match status" value="1"/>
</dbReference>
<dbReference type="EMBL" id="CM009293">
    <property type="protein sequence ID" value="PNT40049.1"/>
    <property type="molecule type" value="Genomic_DNA"/>
</dbReference>
<evidence type="ECO:0000259" key="8">
    <source>
        <dbReference type="PROSITE" id="PS50848"/>
    </source>
</evidence>
<keyword evidence="3" id="KW-0371">Homeobox</keyword>
<keyword evidence="4" id="KW-0804">Transcription</keyword>
<dbReference type="InParanoid" id="A0A2K2AR95"/>
<evidence type="ECO:0000256" key="1">
    <source>
        <dbReference type="ARBA" id="ARBA00023015"/>
    </source>
</evidence>
<sequence>MELSMGNNGGASGDEHEAASNSRNQGNKAYHRHSNQQIHQLEKTQKKAQSERADNSVLRLENERIQCENLAIIEALKNVICPACGGPPFGEEERQRSLQKLKQENARLKEEHEKVSTLLTKYIGKSISQIDSLTPGAGSSHGVLTTNPGIDLERNPGLDNSQLVYKRRGILDMEKALMAETAASAADELVRLLRVNEPLWIKSPSDGRYIIDRVGYEKLYPRDSHFKSSNARVESSKDSAMVIMPGMDLVDMFLDPNKWMDLFPTIVTKARTILLLEAGTVGNRNGSLQMMYEQMHILSPLVPPREFYFLRLCQQLEPGEWVIADISYDFMRDGSPSRAWRLPSGCMIQDKSNGCSKVTWVEHVEVDDRTQTHRLYRDLICGRSAYGAERWIASLRRICERLAFYKEETAAAREFGGVITSPEGRKSIVNLAHRMVKIFFASLGMSGKLDFPQLSEVHNSGVRVAIRKNTEQGQPIGMVVSAATSLWLPLSPQNVFNFFKDEKSRIQWDILSNSNPVHVISHISNGTNPGNCISITHPFIPTENNMLILQESCTDSSGSMVVYAPLDIPAMNMVIGGADSSIIPILPSGFVISGDGRPDTGGDSSTSTSSTGADSGGSLLTVAFQILVAGPNVTSSTELNMESVATVNTLISTTVLKIKAALNCSNLG</sequence>
<dbReference type="InterPro" id="IPR042160">
    <property type="entry name" value="HD-Zip_IV"/>
</dbReference>
<evidence type="ECO:0000256" key="6">
    <source>
        <dbReference type="SAM" id="Coils"/>
    </source>
</evidence>
<dbReference type="Gene3D" id="3.30.530.20">
    <property type="match status" value="1"/>
</dbReference>
<evidence type="ECO:0000256" key="3">
    <source>
        <dbReference type="ARBA" id="ARBA00023155"/>
    </source>
</evidence>
<dbReference type="PANTHER" id="PTHR45654">
    <property type="entry name" value="HOMEOBOX-LEUCINE ZIPPER PROTEIN MERISTEM L1"/>
    <property type="match status" value="1"/>
</dbReference>
<evidence type="ECO:0000256" key="2">
    <source>
        <dbReference type="ARBA" id="ARBA00023125"/>
    </source>
</evidence>
<protein>
    <recommendedName>
        <fullName evidence="8">START domain-containing protein</fullName>
    </recommendedName>
</protein>
<accession>A0A2K2AR95</accession>
<feature type="compositionally biased region" description="Basic and acidic residues" evidence="7">
    <location>
        <begin position="40"/>
        <end position="55"/>
    </location>
</feature>
<feature type="domain" description="START" evidence="8">
    <location>
        <begin position="171"/>
        <end position="404"/>
    </location>
</feature>
<reference evidence="9 10" key="1">
    <citation type="journal article" date="2006" name="Science">
        <title>The genome of black cottonwood, Populus trichocarpa (Torr. &amp; Gray).</title>
        <authorList>
            <person name="Tuskan G.A."/>
            <person name="Difazio S."/>
            <person name="Jansson S."/>
            <person name="Bohlmann J."/>
            <person name="Grigoriev I."/>
            <person name="Hellsten U."/>
            <person name="Putnam N."/>
            <person name="Ralph S."/>
            <person name="Rombauts S."/>
            <person name="Salamov A."/>
            <person name="Schein J."/>
            <person name="Sterck L."/>
            <person name="Aerts A."/>
            <person name="Bhalerao R.R."/>
            <person name="Bhalerao R.P."/>
            <person name="Blaudez D."/>
            <person name="Boerjan W."/>
            <person name="Brun A."/>
            <person name="Brunner A."/>
            <person name="Busov V."/>
            <person name="Campbell M."/>
            <person name="Carlson J."/>
            <person name="Chalot M."/>
            <person name="Chapman J."/>
            <person name="Chen G.L."/>
            <person name="Cooper D."/>
            <person name="Coutinho P.M."/>
            <person name="Couturier J."/>
            <person name="Covert S."/>
            <person name="Cronk Q."/>
            <person name="Cunningham R."/>
            <person name="Davis J."/>
            <person name="Degroeve S."/>
            <person name="Dejardin A."/>
            <person name="Depamphilis C."/>
            <person name="Detter J."/>
            <person name="Dirks B."/>
            <person name="Dubchak I."/>
            <person name="Duplessis S."/>
            <person name="Ehlting J."/>
            <person name="Ellis B."/>
            <person name="Gendler K."/>
            <person name="Goodstein D."/>
            <person name="Gribskov M."/>
            <person name="Grimwood J."/>
            <person name="Groover A."/>
            <person name="Gunter L."/>
            <person name="Hamberger B."/>
            <person name="Heinze B."/>
            <person name="Helariutta Y."/>
            <person name="Henrissat B."/>
            <person name="Holligan D."/>
            <person name="Holt R."/>
            <person name="Huang W."/>
            <person name="Islam-Faridi N."/>
            <person name="Jones S."/>
            <person name="Jones-Rhoades M."/>
            <person name="Jorgensen R."/>
            <person name="Joshi C."/>
            <person name="Kangasjarvi J."/>
            <person name="Karlsson J."/>
            <person name="Kelleher C."/>
            <person name="Kirkpatrick R."/>
            <person name="Kirst M."/>
            <person name="Kohler A."/>
            <person name="Kalluri U."/>
            <person name="Larimer F."/>
            <person name="Leebens-Mack J."/>
            <person name="Leple J.C."/>
            <person name="Locascio P."/>
            <person name="Lou Y."/>
            <person name="Lucas S."/>
            <person name="Martin F."/>
            <person name="Montanini B."/>
            <person name="Napoli C."/>
            <person name="Nelson D.R."/>
            <person name="Nelson C."/>
            <person name="Nieminen K."/>
            <person name="Nilsson O."/>
            <person name="Pereda V."/>
            <person name="Peter G."/>
            <person name="Philippe R."/>
            <person name="Pilate G."/>
            <person name="Poliakov A."/>
            <person name="Razumovskaya J."/>
            <person name="Richardson P."/>
            <person name="Rinaldi C."/>
            <person name="Ritland K."/>
            <person name="Rouze P."/>
            <person name="Ryaboy D."/>
            <person name="Schmutz J."/>
            <person name="Schrader J."/>
            <person name="Segerman B."/>
            <person name="Shin H."/>
            <person name="Siddiqui A."/>
            <person name="Sterky F."/>
            <person name="Terry A."/>
            <person name="Tsai C.J."/>
            <person name="Uberbacher E."/>
            <person name="Unneberg P."/>
            <person name="Vahala J."/>
            <person name="Wall K."/>
            <person name="Wessler S."/>
            <person name="Yang G."/>
            <person name="Yin T."/>
            <person name="Douglas C."/>
            <person name="Marra M."/>
            <person name="Sandberg G."/>
            <person name="Van de Peer Y."/>
            <person name="Rokhsar D."/>
        </authorList>
    </citation>
    <scope>NUCLEOTIDE SEQUENCE [LARGE SCALE GENOMIC DNA]</scope>
    <source>
        <strain evidence="10">cv. Nisqually</strain>
    </source>
</reference>
<keyword evidence="5" id="KW-0539">Nucleus</keyword>
<dbReference type="PANTHER" id="PTHR45654:SF9">
    <property type="entry name" value="HOMEOBOX-LEUCINE ZIPPER PROTEIN HDG10-RELATED"/>
    <property type="match status" value="1"/>
</dbReference>
<evidence type="ECO:0000313" key="9">
    <source>
        <dbReference type="EMBL" id="PNT40049.1"/>
    </source>
</evidence>